<comment type="similarity">
    <text evidence="5">Belongs to the complex I subunit 2 family.</text>
</comment>
<keyword evidence="5" id="KW-0813">Transport</keyword>
<keyword evidence="5" id="KW-1003">Cell membrane</keyword>
<keyword evidence="5" id="KW-1278">Translocase</keyword>
<dbReference type="Proteomes" id="UP001259239">
    <property type="component" value="Unassembled WGS sequence"/>
</dbReference>
<evidence type="ECO:0000313" key="9">
    <source>
        <dbReference type="Proteomes" id="UP001259239"/>
    </source>
</evidence>
<keyword evidence="4 5" id="KW-0472">Membrane</keyword>
<name>A0AAP5N206_9BACL</name>
<evidence type="ECO:0000313" key="8">
    <source>
        <dbReference type="EMBL" id="MDT2251577.1"/>
    </source>
</evidence>
<comment type="subunit">
    <text evidence="5">NDH-1 is composed of 14 different subunits. Subunits NuoA, H, J, K, L, M, N constitute the membrane sector of the complex.</text>
</comment>
<keyword evidence="3 5" id="KW-1133">Transmembrane helix</keyword>
<comment type="function">
    <text evidence="5">NDH-1 shuttles electrons from NADH, via FMN and iron-sulfur (Fe-S) centers, to quinones in the respiratory chain. The immediate electron acceptor for the enzyme in this species is believed to be a menaquinone. Couples the redox reaction to proton translocation (for every two electrons transferred, four hydrogen ions are translocated across the cytoplasmic membrane), and thus conserves the redox energy in a proton gradient.</text>
</comment>
<comment type="subcellular location">
    <subcellularLocation>
        <location evidence="1 5">Cell membrane</location>
        <topology evidence="1 5">Multi-pass membrane protein</topology>
    </subcellularLocation>
    <subcellularLocation>
        <location evidence="6">Membrane</location>
        <topology evidence="6">Multi-pass membrane protein</topology>
    </subcellularLocation>
</comment>
<comment type="catalytic activity">
    <reaction evidence="5">
        <text>a quinone + NADH + 5 H(+)(in) = a quinol + NAD(+) + 4 H(+)(out)</text>
        <dbReference type="Rhea" id="RHEA:57888"/>
        <dbReference type="ChEBI" id="CHEBI:15378"/>
        <dbReference type="ChEBI" id="CHEBI:24646"/>
        <dbReference type="ChEBI" id="CHEBI:57540"/>
        <dbReference type="ChEBI" id="CHEBI:57945"/>
        <dbReference type="ChEBI" id="CHEBI:132124"/>
    </reaction>
</comment>
<gene>
    <name evidence="5" type="primary">nuoN</name>
    <name evidence="8" type="ORF">P7H09_09650</name>
</gene>
<dbReference type="InterPro" id="IPR001750">
    <property type="entry name" value="ND/Mrp_TM"/>
</dbReference>
<evidence type="ECO:0000256" key="6">
    <source>
        <dbReference type="RuleBase" id="RU000320"/>
    </source>
</evidence>
<proteinExistence type="inferred from homology"/>
<evidence type="ECO:0000256" key="2">
    <source>
        <dbReference type="ARBA" id="ARBA00022692"/>
    </source>
</evidence>
<keyword evidence="5" id="KW-0520">NAD</keyword>
<evidence type="ECO:0000256" key="4">
    <source>
        <dbReference type="ARBA" id="ARBA00023136"/>
    </source>
</evidence>
<dbReference type="PANTHER" id="PTHR22773">
    <property type="entry name" value="NADH DEHYDROGENASE"/>
    <property type="match status" value="1"/>
</dbReference>
<dbReference type="GO" id="GO:0008137">
    <property type="term" value="F:NADH dehydrogenase (ubiquinone) activity"/>
    <property type="evidence" value="ECO:0007669"/>
    <property type="project" value="InterPro"/>
</dbReference>
<dbReference type="GO" id="GO:0042773">
    <property type="term" value="P:ATP synthesis coupled electron transport"/>
    <property type="evidence" value="ECO:0007669"/>
    <property type="project" value="InterPro"/>
</dbReference>
<reference evidence="8" key="2">
    <citation type="submission" date="2023-03" db="EMBL/GenBank/DDBJ databases">
        <authorList>
            <person name="Obshta O."/>
            <person name="Zabrodski M.W."/>
            <person name="Soomro T."/>
            <person name="Wilson G."/>
            <person name="Masood F."/>
            <person name="Thebeau J."/>
            <person name="Bezerra Da Silva M.C."/>
            <person name="Raza F."/>
            <person name="Biganski S."/>
            <person name="Jose M."/>
            <person name="Camilli M."/>
            <person name="Kozii I.V."/>
            <person name="Kozii R.V."/>
            <person name="Simko E."/>
            <person name="Wood S.C."/>
        </authorList>
    </citation>
    <scope>NUCLEOTIDE SEQUENCE</scope>
    <source>
        <strain evidence="8">PL001</strain>
    </source>
</reference>
<accession>A0AAP5N206</accession>
<evidence type="ECO:0000256" key="1">
    <source>
        <dbReference type="ARBA" id="ARBA00004651"/>
    </source>
</evidence>
<dbReference type="AlphaFoldDB" id="A0AAP5N206"/>
<dbReference type="Pfam" id="PF00361">
    <property type="entry name" value="Proton_antipo_M"/>
    <property type="match status" value="1"/>
</dbReference>
<comment type="caution">
    <text evidence="8">The sequence shown here is derived from an EMBL/GenBank/DDBJ whole genome shotgun (WGS) entry which is preliminary data.</text>
</comment>
<dbReference type="RefSeq" id="WP_023484024.1">
    <property type="nucleotide sequence ID" value="NZ_CBCRXL010000008.1"/>
</dbReference>
<sequence>MEPLRLHAADLAHLLPELTLLITAIVLSLLDLLLPSRLNRGFIGWLSLAGLLLSSFFVMQQLNPAEPVVLLHQSFRVDDFGNILKLIILGSTALITFMSIGWVDRKQIPHTGEFYYLLLPAALGAMITASSGDLITLYVGLELLSISTYILVAMKKKEGKSGEAAFKYVVLGSISSAFILYGMSFLYGISGTTNIAEMAKTLPAAVQSYELLLYMAVFFLIAGFGFKISAAPFHNWAPDVYQGAPTPVTAFLAVVSKLAGFSILFRLFYGLFTITDMGVFYKDVFLAISVVAAVSMIAGNVIALRQNNVKRLLAYSGIANAGYLLVPIGAFFGSLHFSMFTEFIYYLIAYAFMNIGAFGVLMVIEKSLGTTDLKGFTGLFYRAPYTAVAMTLIVFSLAGMPVTGGFFGKLYILLGSMEAGNYWLAAVMLLTSVISFFYYFGILRQMFMRTRYNLDNPIRIPFPLGMVIWICALLGVIIGFYPQGILEGINQIFSFAKDLLFFIVNLV</sequence>
<evidence type="ECO:0000256" key="5">
    <source>
        <dbReference type="HAMAP-Rule" id="MF_00445"/>
    </source>
</evidence>
<dbReference type="GO" id="GO:0050136">
    <property type="term" value="F:NADH dehydrogenase (quinone) (non-electrogenic) activity"/>
    <property type="evidence" value="ECO:0007669"/>
    <property type="project" value="UniProtKB-UniRule"/>
</dbReference>
<reference evidence="8" key="1">
    <citation type="journal article" date="2023" name="J. Vet. Diagn. Invest.">
        <title>Oxytetracycline-resistant Paenibacillus larvae identified in commercial beekeeping operations in Saskatchewan using pooled honey sampling.</title>
        <authorList>
            <person name="Obshta O."/>
            <person name="Zabrodski M.W."/>
            <person name="Soomro T."/>
            <person name="Wilson G."/>
            <person name="Masood F."/>
            <person name="Thebeau J."/>
            <person name="Silva M.C.B."/>
            <person name="Biganski S."/>
            <person name="Kozii I.V."/>
            <person name="Koziy R.V."/>
            <person name="Raza M.F."/>
            <person name="Jose M.S."/>
            <person name="Simko E."/>
            <person name="Wood S.C."/>
        </authorList>
    </citation>
    <scope>NUCLEOTIDE SEQUENCE</scope>
    <source>
        <strain evidence="8">PL001</strain>
    </source>
</reference>
<evidence type="ECO:0000259" key="7">
    <source>
        <dbReference type="Pfam" id="PF00361"/>
    </source>
</evidence>
<keyword evidence="5" id="KW-0874">Quinone</keyword>
<keyword evidence="2 5" id="KW-0812">Transmembrane</keyword>
<feature type="domain" description="NADH:quinone oxidoreductase/Mrp antiporter transmembrane" evidence="7">
    <location>
        <begin position="131"/>
        <end position="435"/>
    </location>
</feature>
<dbReference type="InterPro" id="IPR010096">
    <property type="entry name" value="NADH-Q_OxRdtase_suN/2"/>
</dbReference>
<dbReference type="EMBL" id="JARQGV010000004">
    <property type="protein sequence ID" value="MDT2251577.1"/>
    <property type="molecule type" value="Genomic_DNA"/>
</dbReference>
<evidence type="ECO:0000256" key="3">
    <source>
        <dbReference type="ARBA" id="ARBA00022989"/>
    </source>
</evidence>
<dbReference type="HAMAP" id="MF_00445">
    <property type="entry name" value="NDH1_NuoN_1"/>
    <property type="match status" value="1"/>
</dbReference>
<dbReference type="GO" id="GO:0048038">
    <property type="term" value="F:quinone binding"/>
    <property type="evidence" value="ECO:0007669"/>
    <property type="project" value="UniProtKB-KW"/>
</dbReference>
<dbReference type="NCBIfam" id="TIGR01770">
    <property type="entry name" value="NDH_I_N"/>
    <property type="match status" value="1"/>
</dbReference>
<organism evidence="8 9">
    <name type="scientific">Paenibacillus larvae</name>
    <dbReference type="NCBI Taxonomy" id="1464"/>
    <lineage>
        <taxon>Bacteria</taxon>
        <taxon>Bacillati</taxon>
        <taxon>Bacillota</taxon>
        <taxon>Bacilli</taxon>
        <taxon>Bacillales</taxon>
        <taxon>Paenibacillaceae</taxon>
        <taxon>Paenibacillus</taxon>
    </lineage>
</organism>
<dbReference type="GO" id="GO:0005886">
    <property type="term" value="C:plasma membrane"/>
    <property type="evidence" value="ECO:0007669"/>
    <property type="project" value="UniProtKB-SubCell"/>
</dbReference>
<protein>
    <recommendedName>
        <fullName evidence="5">NADH-quinone oxidoreductase subunit N</fullName>
        <ecNumber evidence="5">7.1.1.-</ecNumber>
    </recommendedName>
    <alternativeName>
        <fullName evidence="5">NADH dehydrogenase I subunit N</fullName>
    </alternativeName>
    <alternativeName>
        <fullName evidence="5">NDH-1 subunit N</fullName>
    </alternativeName>
</protein>
<dbReference type="EC" id="7.1.1.-" evidence="5"/>